<dbReference type="AlphaFoldDB" id="A0A381XVD5"/>
<proteinExistence type="predicted"/>
<name>A0A381XVD5_9ZZZZ</name>
<dbReference type="EMBL" id="UINC01016364">
    <property type="protein sequence ID" value="SVA68183.1"/>
    <property type="molecule type" value="Genomic_DNA"/>
</dbReference>
<reference evidence="1" key="1">
    <citation type="submission" date="2018-05" db="EMBL/GenBank/DDBJ databases">
        <authorList>
            <person name="Lanie J.A."/>
            <person name="Ng W.-L."/>
            <person name="Kazmierczak K.M."/>
            <person name="Andrzejewski T.M."/>
            <person name="Davidsen T.M."/>
            <person name="Wayne K.J."/>
            <person name="Tettelin H."/>
            <person name="Glass J.I."/>
            <person name="Rusch D."/>
            <person name="Podicherti R."/>
            <person name="Tsui H.-C.T."/>
            <person name="Winkler M.E."/>
        </authorList>
    </citation>
    <scope>NUCLEOTIDE SEQUENCE</scope>
</reference>
<sequence length="129" mass="14228">MSMSKVHCEKVLERAHLMGMDAGRRVGVTPMVVGTPTELMGNEIDYSKKTYVVEGGVCGFAGVVIKPARGKFVSYLKSIGMGNKHYYGGWYVSVREFGQSLARKEAYASAFADVLKEVGMRVYVDSRMD</sequence>
<gene>
    <name evidence="1" type="ORF">METZ01_LOCUS121037</name>
</gene>
<evidence type="ECO:0000313" key="1">
    <source>
        <dbReference type="EMBL" id="SVA68183.1"/>
    </source>
</evidence>
<protein>
    <submittedName>
        <fullName evidence="1">Uncharacterized protein</fullName>
    </submittedName>
</protein>
<organism evidence="1">
    <name type="scientific">marine metagenome</name>
    <dbReference type="NCBI Taxonomy" id="408172"/>
    <lineage>
        <taxon>unclassified sequences</taxon>
        <taxon>metagenomes</taxon>
        <taxon>ecological metagenomes</taxon>
    </lineage>
</organism>
<accession>A0A381XVD5</accession>